<name>A0AAX3WDN4_METEX</name>
<feature type="signal peptide" evidence="2">
    <location>
        <begin position="1"/>
        <end position="31"/>
    </location>
</feature>
<keyword evidence="2" id="KW-0732">Signal</keyword>
<evidence type="ECO:0000313" key="4">
    <source>
        <dbReference type="Proteomes" id="UP001223720"/>
    </source>
</evidence>
<feature type="region of interest" description="Disordered" evidence="1">
    <location>
        <begin position="32"/>
        <end position="59"/>
    </location>
</feature>
<dbReference type="AlphaFoldDB" id="A0AAX3WDN4"/>
<evidence type="ECO:0000256" key="2">
    <source>
        <dbReference type="SAM" id="SignalP"/>
    </source>
</evidence>
<feature type="compositionally biased region" description="Basic and acidic residues" evidence="1">
    <location>
        <begin position="50"/>
        <end position="59"/>
    </location>
</feature>
<gene>
    <name evidence="3" type="ORF">KEC54_24750</name>
</gene>
<evidence type="ECO:0000313" key="3">
    <source>
        <dbReference type="EMBL" id="WHQ69510.1"/>
    </source>
</evidence>
<accession>A0AAX3WDN4</accession>
<dbReference type="EMBL" id="CP073633">
    <property type="protein sequence ID" value="WHQ69510.1"/>
    <property type="molecule type" value="Genomic_DNA"/>
</dbReference>
<sequence>MIGHALSAGRISHLAVALLLASALAAAPVLAEEPKGDKAKASSNSGSAGKDQKSDQQKDVDTEHLFGFTEGSDAGEKGEQEVLVDTISRFGKRRDGPGPSTYRVLNTRFACQFNPADRFSVELSAFGDLRRQRNIADLDDKAFGTFDGVSVELKYQFLKGSAEQPLGLAVELRPRFTRVLPVEGHGANVFDLESLLQLDVQVVPGKVWYGSNVSFEPAAG</sequence>
<reference evidence="3" key="1">
    <citation type="journal article" date="2022" name="Biotechnol. Bioprocess Eng.">
        <title>Pan-genome Analysis Reveals Comparative Genomic Features of Central Metabolic Pathways in Methylorubrum extorquens.</title>
        <authorList>
            <person name="Lee G.M."/>
            <person name="Scott-Nevros Z.K."/>
            <person name="Lee S.-M."/>
            <person name="Kim D."/>
        </authorList>
    </citation>
    <scope>NUCLEOTIDE SEQUENCE</scope>
    <source>
        <strain evidence="3">ATCC 55366</strain>
    </source>
</reference>
<evidence type="ECO:0000256" key="1">
    <source>
        <dbReference type="SAM" id="MobiDB-lite"/>
    </source>
</evidence>
<proteinExistence type="predicted"/>
<protein>
    <submittedName>
        <fullName evidence="3">Uncharacterized protein</fullName>
    </submittedName>
</protein>
<organism evidence="3 4">
    <name type="scientific">Methylorubrum extorquens</name>
    <name type="common">Methylobacterium dichloromethanicum</name>
    <name type="synonym">Methylobacterium extorquens</name>
    <dbReference type="NCBI Taxonomy" id="408"/>
    <lineage>
        <taxon>Bacteria</taxon>
        <taxon>Pseudomonadati</taxon>
        <taxon>Pseudomonadota</taxon>
        <taxon>Alphaproteobacteria</taxon>
        <taxon>Hyphomicrobiales</taxon>
        <taxon>Methylobacteriaceae</taxon>
        <taxon>Methylorubrum</taxon>
    </lineage>
</organism>
<dbReference type="Proteomes" id="UP001223720">
    <property type="component" value="Chromosome"/>
</dbReference>
<dbReference type="RefSeq" id="WP_015952494.1">
    <property type="nucleotide sequence ID" value="NZ_CP073633.1"/>
</dbReference>
<feature type="chain" id="PRO_5043982523" evidence="2">
    <location>
        <begin position="32"/>
        <end position="220"/>
    </location>
</feature>